<feature type="transmembrane region" description="Helical" evidence="2">
    <location>
        <begin position="102"/>
        <end position="122"/>
    </location>
</feature>
<evidence type="ECO:0000256" key="1">
    <source>
        <dbReference type="SAM" id="MobiDB-lite"/>
    </source>
</evidence>
<reference evidence="3" key="1">
    <citation type="journal article" date="2014" name="Int. J. Syst. Evol. Microbiol.">
        <title>Complete genome sequence of Corynebacterium casei LMG S-19264T (=DSM 44701T), isolated from a smear-ripened cheese.</title>
        <authorList>
            <consortium name="US DOE Joint Genome Institute (JGI-PGF)"/>
            <person name="Walter F."/>
            <person name="Albersmeier A."/>
            <person name="Kalinowski J."/>
            <person name="Ruckert C."/>
        </authorList>
    </citation>
    <scope>NUCLEOTIDE SEQUENCE</scope>
    <source>
        <strain evidence="3">VKM Ac-1401</strain>
    </source>
</reference>
<keyword evidence="2" id="KW-1133">Transmembrane helix</keyword>
<evidence type="ECO:0000256" key="2">
    <source>
        <dbReference type="SAM" id="Phobius"/>
    </source>
</evidence>
<accession>A0A9W6H9I9</accession>
<name>A0A9W6H9I9_9MICO</name>
<protein>
    <submittedName>
        <fullName evidence="3">Uncharacterized protein</fullName>
    </submittedName>
</protein>
<dbReference type="RefSeq" id="WP_271176654.1">
    <property type="nucleotide sequence ID" value="NZ_BAAAJO010000005.1"/>
</dbReference>
<comment type="caution">
    <text evidence="3">The sequence shown here is derived from an EMBL/GenBank/DDBJ whole genome shotgun (WGS) entry which is preliminary data.</text>
</comment>
<sequence>MRFVTVREKAIVVAILLAVDLVLTLVLNAMGSEIGSIVLSVLQLAGWYAATRVFRGAGEPVAPRRPWWRMTARPALSGVLGLAYGLVALVNLVLSFAGFGSASGFVSILVEAVLAVLFLNSAKRLRSAGHLRSVGRAGAARGQRPAARPAAASEPVRR</sequence>
<organism evidence="3 4">
    <name type="scientific">Leifsonia poae</name>
    <dbReference type="NCBI Taxonomy" id="110933"/>
    <lineage>
        <taxon>Bacteria</taxon>
        <taxon>Bacillati</taxon>
        <taxon>Actinomycetota</taxon>
        <taxon>Actinomycetes</taxon>
        <taxon>Micrococcales</taxon>
        <taxon>Microbacteriaceae</taxon>
        <taxon>Leifsonia</taxon>
    </lineage>
</organism>
<dbReference type="EMBL" id="BSEN01000006">
    <property type="protein sequence ID" value="GLJ75978.1"/>
    <property type="molecule type" value="Genomic_DNA"/>
</dbReference>
<evidence type="ECO:0000313" key="3">
    <source>
        <dbReference type="EMBL" id="GLJ75978.1"/>
    </source>
</evidence>
<dbReference type="AlphaFoldDB" id="A0A9W6H9I9"/>
<proteinExistence type="predicted"/>
<keyword evidence="2" id="KW-0472">Membrane</keyword>
<reference evidence="3" key="2">
    <citation type="submission" date="2023-01" db="EMBL/GenBank/DDBJ databases">
        <authorList>
            <person name="Sun Q."/>
            <person name="Evtushenko L."/>
        </authorList>
    </citation>
    <scope>NUCLEOTIDE SEQUENCE</scope>
    <source>
        <strain evidence="3">VKM Ac-1401</strain>
    </source>
</reference>
<keyword evidence="4" id="KW-1185">Reference proteome</keyword>
<gene>
    <name evidence="3" type="ORF">GCM10017584_15520</name>
</gene>
<dbReference type="Proteomes" id="UP001142372">
    <property type="component" value="Unassembled WGS sequence"/>
</dbReference>
<evidence type="ECO:0000313" key="4">
    <source>
        <dbReference type="Proteomes" id="UP001142372"/>
    </source>
</evidence>
<keyword evidence="2" id="KW-0812">Transmembrane</keyword>
<feature type="region of interest" description="Disordered" evidence="1">
    <location>
        <begin position="136"/>
        <end position="158"/>
    </location>
</feature>
<feature type="transmembrane region" description="Helical" evidence="2">
    <location>
        <begin position="12"/>
        <end position="31"/>
    </location>
</feature>
<feature type="transmembrane region" description="Helical" evidence="2">
    <location>
        <begin position="75"/>
        <end position="96"/>
    </location>
</feature>